<name>A0A1T4MUZ8_9FIRM</name>
<keyword evidence="1" id="KW-1133">Transmembrane helix</keyword>
<reference evidence="4" key="1">
    <citation type="submission" date="2017-02" db="EMBL/GenBank/DDBJ databases">
        <authorList>
            <person name="Varghese N."/>
            <person name="Submissions S."/>
        </authorList>
    </citation>
    <scope>NUCLEOTIDE SEQUENCE [LARGE SCALE GENOMIC DNA]</scope>
    <source>
        <strain evidence="4">ATCC BAA-73</strain>
    </source>
</reference>
<protein>
    <submittedName>
        <fullName evidence="3">Tripartite tricarboxylate transporter TctB family protein</fullName>
    </submittedName>
</protein>
<feature type="transmembrane region" description="Helical" evidence="1">
    <location>
        <begin position="121"/>
        <end position="139"/>
    </location>
</feature>
<dbReference type="InterPro" id="IPR009936">
    <property type="entry name" value="DUF1468"/>
</dbReference>
<dbReference type="OrthoDB" id="2967877at2"/>
<organism evidence="3 4">
    <name type="scientific">Selenihalanaerobacter shriftii</name>
    <dbReference type="NCBI Taxonomy" id="142842"/>
    <lineage>
        <taxon>Bacteria</taxon>
        <taxon>Bacillati</taxon>
        <taxon>Bacillota</taxon>
        <taxon>Clostridia</taxon>
        <taxon>Halanaerobiales</taxon>
        <taxon>Halobacteroidaceae</taxon>
        <taxon>Selenihalanaerobacter</taxon>
    </lineage>
</organism>
<evidence type="ECO:0000313" key="4">
    <source>
        <dbReference type="Proteomes" id="UP000190625"/>
    </source>
</evidence>
<keyword evidence="1" id="KW-0812">Transmembrane</keyword>
<evidence type="ECO:0000259" key="2">
    <source>
        <dbReference type="Pfam" id="PF07331"/>
    </source>
</evidence>
<dbReference type="Pfam" id="PF07331">
    <property type="entry name" value="TctB"/>
    <property type="match status" value="1"/>
</dbReference>
<dbReference type="EMBL" id="FUWM01000012">
    <property type="protein sequence ID" value="SJZ70930.1"/>
    <property type="molecule type" value="Genomic_DNA"/>
</dbReference>
<feature type="transmembrane region" description="Helical" evidence="1">
    <location>
        <begin position="76"/>
        <end position="92"/>
    </location>
</feature>
<dbReference type="Proteomes" id="UP000190625">
    <property type="component" value="Unassembled WGS sequence"/>
</dbReference>
<dbReference type="RefSeq" id="WP_078810074.1">
    <property type="nucleotide sequence ID" value="NZ_FUWM01000012.1"/>
</dbReference>
<keyword evidence="1" id="KW-0472">Membrane</keyword>
<dbReference type="STRING" id="142842.SAMN02745118_01603"/>
<evidence type="ECO:0000256" key="1">
    <source>
        <dbReference type="SAM" id="Phobius"/>
    </source>
</evidence>
<gene>
    <name evidence="3" type="ORF">SAMN02745118_01603</name>
</gene>
<dbReference type="AlphaFoldDB" id="A0A1T4MUZ8"/>
<feature type="domain" description="DUF1468" evidence="2">
    <location>
        <begin position="5"/>
        <end position="148"/>
    </location>
</feature>
<sequence length="154" mass="17602">MGEILIGIILLILSSVVYLQADAFPVSKYAVLGPGAFPKLIAIFMGVLSLLLILSKIKDVFNKESSFNFTTVLNRYKYPFFTLMFFLIYIKLMRYIGFRISTFSFIIATQWMLGPNKMKKLPIMLVIAIILSLGSYYFFQSYLTVVFPTGILFE</sequence>
<evidence type="ECO:0000313" key="3">
    <source>
        <dbReference type="EMBL" id="SJZ70930.1"/>
    </source>
</evidence>
<feature type="transmembrane region" description="Helical" evidence="1">
    <location>
        <begin position="98"/>
        <end position="114"/>
    </location>
</feature>
<keyword evidence="4" id="KW-1185">Reference proteome</keyword>
<accession>A0A1T4MUZ8</accession>
<proteinExistence type="predicted"/>
<feature type="transmembrane region" description="Helical" evidence="1">
    <location>
        <begin position="37"/>
        <end position="55"/>
    </location>
</feature>